<evidence type="ECO:0000313" key="1">
    <source>
        <dbReference type="EMBL" id="CAF1063019.1"/>
    </source>
</evidence>
<comment type="caution">
    <text evidence="1">The sequence shown here is derived from an EMBL/GenBank/DDBJ whole genome shotgun (WGS) entry which is preliminary data.</text>
</comment>
<dbReference type="Proteomes" id="UP000663879">
    <property type="component" value="Unassembled WGS sequence"/>
</dbReference>
<protein>
    <recommendedName>
        <fullName evidence="3">FLYWCH-type domain-containing protein</fullName>
    </recommendedName>
</protein>
<dbReference type="Gene3D" id="2.20.25.240">
    <property type="match status" value="1"/>
</dbReference>
<gene>
    <name evidence="1" type="ORF">OXX778_LOCUS19374</name>
</gene>
<organism evidence="1 2">
    <name type="scientific">Brachionus calyciflorus</name>
    <dbReference type="NCBI Taxonomy" id="104777"/>
    <lineage>
        <taxon>Eukaryota</taxon>
        <taxon>Metazoa</taxon>
        <taxon>Spiralia</taxon>
        <taxon>Gnathifera</taxon>
        <taxon>Rotifera</taxon>
        <taxon>Eurotatoria</taxon>
        <taxon>Monogononta</taxon>
        <taxon>Pseudotrocha</taxon>
        <taxon>Ploima</taxon>
        <taxon>Brachionidae</taxon>
        <taxon>Brachionus</taxon>
    </lineage>
</organism>
<keyword evidence="2" id="KW-1185">Reference proteome</keyword>
<evidence type="ECO:0008006" key="3">
    <source>
        <dbReference type="Google" id="ProtNLM"/>
    </source>
</evidence>
<name>A0A814L9F7_9BILA</name>
<sequence>MGHPQLCFNRGFFFRFSSQTDNKVNWKCIENCCKAKCNTEGSTIGEEYSVNFNEAKDRKHNHALKQSRFEIKEKRRKIKKATIVTSKVISNVAPKKVQNRLLTCHLMTPIDKLFIETQN</sequence>
<proteinExistence type="predicted"/>
<reference evidence="1" key="1">
    <citation type="submission" date="2021-02" db="EMBL/GenBank/DDBJ databases">
        <authorList>
            <person name="Nowell W R."/>
        </authorList>
    </citation>
    <scope>NUCLEOTIDE SEQUENCE</scope>
    <source>
        <strain evidence="1">Ploen Becks lab</strain>
    </source>
</reference>
<evidence type="ECO:0000313" key="2">
    <source>
        <dbReference type="Proteomes" id="UP000663879"/>
    </source>
</evidence>
<dbReference type="AlphaFoldDB" id="A0A814L9F7"/>
<dbReference type="EMBL" id="CAJNOC010005824">
    <property type="protein sequence ID" value="CAF1063019.1"/>
    <property type="molecule type" value="Genomic_DNA"/>
</dbReference>
<accession>A0A814L9F7</accession>